<dbReference type="Gene3D" id="3.20.80.10">
    <property type="entry name" value="Regulatory factor, effector binding domain"/>
    <property type="match status" value="1"/>
</dbReference>
<dbReference type="Proteomes" id="UP000460290">
    <property type="component" value="Unassembled WGS sequence"/>
</dbReference>
<dbReference type="AlphaFoldDB" id="A0A844Z6H2"/>
<protein>
    <submittedName>
        <fullName evidence="2">Heme-binding protein</fullName>
    </submittedName>
</protein>
<name>A0A844Z6H2_9SPHN</name>
<dbReference type="PANTHER" id="PTHR11220:SF58">
    <property type="entry name" value="SOUL HEME-BINDING FAMILY PROTEIN"/>
    <property type="match status" value="1"/>
</dbReference>
<dbReference type="InterPro" id="IPR006917">
    <property type="entry name" value="SOUL_heme-bd"/>
</dbReference>
<dbReference type="RefSeq" id="WP_160613251.1">
    <property type="nucleotide sequence ID" value="NZ_JAUFQM010000001.1"/>
</dbReference>
<gene>
    <name evidence="2" type="ORF">GRI35_05640</name>
</gene>
<comment type="caution">
    <text evidence="2">The sequence shown here is derived from an EMBL/GenBank/DDBJ whole genome shotgun (WGS) entry which is preliminary data.</text>
</comment>
<accession>A0A844Z6H2</accession>
<evidence type="ECO:0000256" key="1">
    <source>
        <dbReference type="SAM" id="SignalP"/>
    </source>
</evidence>
<feature type="signal peptide" evidence="1">
    <location>
        <begin position="1"/>
        <end position="20"/>
    </location>
</feature>
<keyword evidence="3" id="KW-1185">Reference proteome</keyword>
<dbReference type="EMBL" id="WTYZ01000001">
    <property type="protein sequence ID" value="MXO82846.1"/>
    <property type="molecule type" value="Genomic_DNA"/>
</dbReference>
<dbReference type="OrthoDB" id="2156220at2"/>
<keyword evidence="1" id="KW-0732">Signal</keyword>
<feature type="chain" id="PRO_5032984633" evidence="1">
    <location>
        <begin position="21"/>
        <end position="214"/>
    </location>
</feature>
<dbReference type="InterPro" id="IPR011256">
    <property type="entry name" value="Reg_factor_effector_dom_sf"/>
</dbReference>
<dbReference type="Pfam" id="PF04832">
    <property type="entry name" value="SOUL"/>
    <property type="match status" value="1"/>
</dbReference>
<evidence type="ECO:0000313" key="2">
    <source>
        <dbReference type="EMBL" id="MXO82846.1"/>
    </source>
</evidence>
<evidence type="ECO:0000313" key="3">
    <source>
        <dbReference type="Proteomes" id="UP000460290"/>
    </source>
</evidence>
<organism evidence="2 3">
    <name type="scientific">Pontixanthobacter aestiaquae</name>
    <dbReference type="NCBI Taxonomy" id="1509367"/>
    <lineage>
        <taxon>Bacteria</taxon>
        <taxon>Pseudomonadati</taxon>
        <taxon>Pseudomonadota</taxon>
        <taxon>Alphaproteobacteria</taxon>
        <taxon>Sphingomonadales</taxon>
        <taxon>Erythrobacteraceae</taxon>
        <taxon>Pontixanthobacter</taxon>
    </lineage>
</organism>
<dbReference type="PANTHER" id="PTHR11220">
    <property type="entry name" value="HEME-BINDING PROTEIN-RELATED"/>
    <property type="match status" value="1"/>
</dbReference>
<sequence>MNKGYLAAGLAALAAGSAGAATADDRTEQPQYTVLSSAENIEIREYAPMIVAQAEVAGDRRRAMGRGFRVIADYIFGNNLSQKDIAMTSPVTQQANARAQGEKIAMTSPVTQQNDGETWQVRFIMPSQYTMDTLPRPNNPDVRLIEVPAKKVAVIRFSGWASQDRVDQHEGTLKAYMAIKDLSAAASPTYAFYDAPGTPPERRRNEVMIELAAE</sequence>
<dbReference type="SUPFAM" id="SSF55136">
    <property type="entry name" value="Probable bacterial effector-binding domain"/>
    <property type="match status" value="1"/>
</dbReference>
<reference evidence="2 3" key="1">
    <citation type="submission" date="2019-12" db="EMBL/GenBank/DDBJ databases">
        <title>Genomic-based taxomic classification of the family Erythrobacteraceae.</title>
        <authorList>
            <person name="Xu L."/>
        </authorList>
    </citation>
    <scope>NUCLEOTIDE SEQUENCE [LARGE SCALE GENOMIC DNA]</scope>
    <source>
        <strain evidence="2 3">KCTC 42006</strain>
    </source>
</reference>
<proteinExistence type="predicted"/>